<reference evidence="3" key="2">
    <citation type="submission" date="2025-09" db="UniProtKB">
        <authorList>
            <consortium name="Ensembl"/>
        </authorList>
    </citation>
    <scope>IDENTIFICATION</scope>
</reference>
<dbReference type="InterPro" id="IPR000719">
    <property type="entry name" value="Prot_kinase_dom"/>
</dbReference>
<dbReference type="Gene3D" id="1.25.10.10">
    <property type="entry name" value="Leucine-rich Repeat Variant"/>
    <property type="match status" value="1"/>
</dbReference>
<dbReference type="InterPro" id="IPR011989">
    <property type="entry name" value="ARM-like"/>
</dbReference>
<dbReference type="AlphaFoldDB" id="A0A3B3SLT4"/>
<dbReference type="Pfam" id="PF23606">
    <property type="entry name" value="HEAT_ULK4"/>
    <property type="match status" value="1"/>
</dbReference>
<dbReference type="SUPFAM" id="SSF48371">
    <property type="entry name" value="ARM repeat"/>
    <property type="match status" value="1"/>
</dbReference>
<evidence type="ECO:0000313" key="4">
    <source>
        <dbReference type="Proteomes" id="UP000261540"/>
    </source>
</evidence>
<dbReference type="InterPro" id="IPR016024">
    <property type="entry name" value="ARM-type_fold"/>
</dbReference>
<dbReference type="CDD" id="cd14010">
    <property type="entry name" value="STKc_ULK4"/>
    <property type="match status" value="1"/>
</dbReference>
<dbReference type="GO" id="GO:0005524">
    <property type="term" value="F:ATP binding"/>
    <property type="evidence" value="ECO:0007669"/>
    <property type="project" value="InterPro"/>
</dbReference>
<evidence type="ECO:0000313" key="3">
    <source>
        <dbReference type="Ensembl" id="ENSPKIP00000031250.1"/>
    </source>
</evidence>
<dbReference type="InterPro" id="IPR045906">
    <property type="entry name" value="ULK4"/>
</dbReference>
<reference evidence="3" key="1">
    <citation type="submission" date="2025-08" db="UniProtKB">
        <authorList>
            <consortium name="Ensembl"/>
        </authorList>
    </citation>
    <scope>IDENTIFICATION</scope>
</reference>
<dbReference type="InterPro" id="IPR011009">
    <property type="entry name" value="Kinase-like_dom_sf"/>
</dbReference>
<sequence>MENFVLYEEIGRGSKSVVYKGRRKESISFLAIICSEKAKRAEVTNHVRLTHDMKHENIVSFYEWYETSNHLWLVVELCTGGSLEAVISQDECLSEDVVRGFAVDLVKGLKHIHDSGIIFSDLTPAKILLDGPGTLKYSNFCLSKAEGENLEEFFLMVMSEDGEVQEGSENAPGRNTKNLVWGSPTYSAPEVLTGGGSTFSSDLWALGCIIYQMFSGKPPFYSESFSDLAELILRGEPPPPRQNAAPFSEPTLEFCSLLRGLLEKDPKKRLTWDQLLSHPFWKESLSVVEEETPLASRSAEGGRGGPARHVACSRPTPLTPDDPRAAGNGGQPLDKSFRLDNVAELRPRSGQHGEMRAPLFLLSSCPTLGKSSVAKDADAKTAQPQQGVSVSGVKDVASSIKELIYTDSDLTVTPIIDNPKIIKATPVRFDPKTLSVPAYSAEKLVSLSPADWQAFLQQLCSSLDSPGGTAAVTRSKLNLLCYLCGTASHRDAATRLTNSPLFPALTQQLRAAPNWDVRAKAMRVQGLLASHCLELEDTVPVTEAVSTYTELLRDNFRNSKLKQCLLPPLGELLYLIASQEEKKAPPGGLWAVTAASYTVITRCLQEREELVVNHIAAKTVEKVCSTQSHHAKAFITGDIGPMLWCLFTHSSVDPLRVTAISALCRATRHSPAVFQSVIDKAGLPTVLDGLACSISRVQQHLLTLFAALLSSGVNVQRLVQERELVLRVSRCLESPFPAVRAKAFLVLLQVLLHNREMLLLCCNSRLVMYIERDVRKAVPGREQPSANQHLSRCLQLLIRHIVRELPAVLDDILAALGSVAGRKHPSTAQAKQLKQCLPLVSVVLQVLTSQIFRPQVVTEDFLCKFGALLNCIKSVESCETSLDNAIGQMASEELIRNTLSAVEAITQHAVLLTPHYSTVVDFILPPLASLAFSNNVEWRIISLRVLSEVTLTLLGREEEEEEEDRAPAPSSSLLALITNTLLPQFGSLLLDSDPLPVYALKLMVSLTEHSSLVNRLIEESPLPPLIFQVISEHQESPLGATMQSTMALLSNLTGQKDSALQRLHGEALVDIICSVLFKAAALYSEGEDQALVKRAHSLLLPALDVLHNVLRSTSAVVRQALQAQRLESRGEVQTAEDLLLLNKPLAELSSLLIQLLPGRDLEVYEEAIQCLSLLVQLYGGEGLACLCPEDLQSLACVLEVQSDPRQQRLLLRVIKRLVSMGGSPESAFLLQKYT</sequence>
<protein>
    <submittedName>
        <fullName evidence="3">Unc-51 like kinase 4</fullName>
    </submittedName>
</protein>
<dbReference type="Pfam" id="PF00069">
    <property type="entry name" value="Pkinase"/>
    <property type="match status" value="1"/>
</dbReference>
<dbReference type="Proteomes" id="UP000261540">
    <property type="component" value="Unplaced"/>
</dbReference>
<organism evidence="3 4">
    <name type="scientific">Paramormyrops kingsleyae</name>
    <dbReference type="NCBI Taxonomy" id="1676925"/>
    <lineage>
        <taxon>Eukaryota</taxon>
        <taxon>Metazoa</taxon>
        <taxon>Chordata</taxon>
        <taxon>Craniata</taxon>
        <taxon>Vertebrata</taxon>
        <taxon>Euteleostomi</taxon>
        <taxon>Actinopterygii</taxon>
        <taxon>Neopterygii</taxon>
        <taxon>Teleostei</taxon>
        <taxon>Osteoglossocephala</taxon>
        <taxon>Osteoglossomorpha</taxon>
        <taxon>Osteoglossiformes</taxon>
        <taxon>Mormyridae</taxon>
        <taxon>Paramormyrops</taxon>
    </lineage>
</organism>
<proteinExistence type="predicted"/>
<accession>A0A3B3SLT4</accession>
<dbReference type="GeneTree" id="ENSGT00940000156541"/>
<dbReference type="SMART" id="SM00220">
    <property type="entry name" value="S_TKc"/>
    <property type="match status" value="1"/>
</dbReference>
<dbReference type="Gene3D" id="1.10.510.10">
    <property type="entry name" value="Transferase(Phosphotransferase) domain 1"/>
    <property type="match status" value="1"/>
</dbReference>
<name>A0A3B3SLT4_9TELE</name>
<dbReference type="PROSITE" id="PS50011">
    <property type="entry name" value="PROTEIN_KINASE_DOM"/>
    <property type="match status" value="1"/>
</dbReference>
<evidence type="ECO:0000259" key="2">
    <source>
        <dbReference type="PROSITE" id="PS50011"/>
    </source>
</evidence>
<feature type="region of interest" description="Disordered" evidence="1">
    <location>
        <begin position="292"/>
        <end position="335"/>
    </location>
</feature>
<dbReference type="STRING" id="1676925.ENSPKIP00000031250"/>
<dbReference type="GO" id="GO:0004672">
    <property type="term" value="F:protein kinase activity"/>
    <property type="evidence" value="ECO:0007669"/>
    <property type="project" value="InterPro"/>
</dbReference>
<evidence type="ECO:0000256" key="1">
    <source>
        <dbReference type="SAM" id="MobiDB-lite"/>
    </source>
</evidence>
<dbReference type="PANTHER" id="PTHR46240">
    <property type="entry name" value="SER/THR PROTEIN KINASE ULK4"/>
    <property type="match status" value="1"/>
</dbReference>
<feature type="domain" description="Protein kinase" evidence="2">
    <location>
        <begin position="4"/>
        <end position="281"/>
    </location>
</feature>
<dbReference type="PANTHER" id="PTHR46240:SF1">
    <property type="entry name" value="SERINE_THREONINE-PROTEIN KINASE ULK4"/>
    <property type="match status" value="1"/>
</dbReference>
<keyword evidence="4" id="KW-1185">Reference proteome</keyword>
<dbReference type="InterPro" id="IPR056981">
    <property type="entry name" value="HEAT_ULK4_RUNKEL"/>
</dbReference>
<dbReference type="SUPFAM" id="SSF56112">
    <property type="entry name" value="Protein kinase-like (PK-like)"/>
    <property type="match status" value="1"/>
</dbReference>
<dbReference type="Ensembl" id="ENSPKIT00000012092.1">
    <property type="protein sequence ID" value="ENSPKIP00000031250.1"/>
    <property type="gene ID" value="ENSPKIG00000011800.1"/>
</dbReference>